<sequence length="335" mass="37442">MSAGNGKKPSTPKDTPDEEHKKFIAEQYQLAKNCIELCLTHYKSKQETIDSLSRWKNIRRDLTELVWGSLEEDNPEFFKAYYVKLKLKDQIKEFNRLLLKQAELMESSASVSPDDGSRASSYSSQQHIPTVITAQSNRSMIRDDMQQVNMFHNCGSSIQSSVQGTVNQYAHNRALDASRSLFLSQNPNMGLAQEMNGNHTQAGYAGCSSFYFSSPVSFVESRSVMGDASLTTFSSISSNEQHPNDILSDWNSCLSEQIQQIRDPEFAAAFAKLLGSYHVPPLLKRDANNVVVPDDNCLYLDFQETSGILDPASETLRYPFFVHKASSSDPSSSDA</sequence>
<dbReference type="Pfam" id="PF09713">
    <property type="entry name" value="A_thal_3526"/>
    <property type="match status" value="1"/>
</dbReference>
<dbReference type="Proteomes" id="UP000826271">
    <property type="component" value="Unassembled WGS sequence"/>
</dbReference>
<gene>
    <name evidence="1" type="ORF">BUALT_Bualt02G0014500</name>
</gene>
<evidence type="ECO:0000313" key="1">
    <source>
        <dbReference type="EMBL" id="KAG8387372.1"/>
    </source>
</evidence>
<keyword evidence="2" id="KW-1185">Reference proteome</keyword>
<reference evidence="1" key="1">
    <citation type="submission" date="2019-10" db="EMBL/GenBank/DDBJ databases">
        <authorList>
            <person name="Zhang R."/>
            <person name="Pan Y."/>
            <person name="Wang J."/>
            <person name="Ma R."/>
            <person name="Yu S."/>
        </authorList>
    </citation>
    <scope>NUCLEOTIDE SEQUENCE</scope>
    <source>
        <strain evidence="1">LA-IB0</strain>
        <tissue evidence="1">Leaf</tissue>
    </source>
</reference>
<organism evidence="1 2">
    <name type="scientific">Buddleja alternifolia</name>
    <dbReference type="NCBI Taxonomy" id="168488"/>
    <lineage>
        <taxon>Eukaryota</taxon>
        <taxon>Viridiplantae</taxon>
        <taxon>Streptophyta</taxon>
        <taxon>Embryophyta</taxon>
        <taxon>Tracheophyta</taxon>
        <taxon>Spermatophyta</taxon>
        <taxon>Magnoliopsida</taxon>
        <taxon>eudicotyledons</taxon>
        <taxon>Gunneridae</taxon>
        <taxon>Pentapetalae</taxon>
        <taxon>asterids</taxon>
        <taxon>lamiids</taxon>
        <taxon>Lamiales</taxon>
        <taxon>Scrophulariaceae</taxon>
        <taxon>Buddlejeae</taxon>
        <taxon>Buddleja</taxon>
    </lineage>
</organism>
<dbReference type="InterPro" id="IPR006476">
    <property type="entry name" value="CHP01589_pln"/>
</dbReference>
<dbReference type="EMBL" id="WHWC01000002">
    <property type="protein sequence ID" value="KAG8387372.1"/>
    <property type="molecule type" value="Genomic_DNA"/>
</dbReference>
<dbReference type="NCBIfam" id="TIGR01589">
    <property type="entry name" value="A_thal_3526"/>
    <property type="match status" value="1"/>
</dbReference>
<dbReference type="AlphaFoldDB" id="A0AAV6Y315"/>
<proteinExistence type="predicted"/>
<name>A0AAV6Y315_9LAMI</name>
<comment type="caution">
    <text evidence="1">The sequence shown here is derived from an EMBL/GenBank/DDBJ whole genome shotgun (WGS) entry which is preliminary data.</text>
</comment>
<evidence type="ECO:0000313" key="2">
    <source>
        <dbReference type="Proteomes" id="UP000826271"/>
    </source>
</evidence>
<accession>A0AAV6Y315</accession>
<dbReference type="PANTHER" id="PTHR31871">
    <property type="entry name" value="OS02G0137100 PROTEIN"/>
    <property type="match status" value="1"/>
</dbReference>
<protein>
    <submittedName>
        <fullName evidence="1">Uncharacterized protein</fullName>
    </submittedName>
</protein>
<dbReference type="PANTHER" id="PTHR31871:SF1">
    <property type="entry name" value="HISTIDINE-TRNA LIGASE"/>
    <property type="match status" value="1"/>
</dbReference>